<dbReference type="InterPro" id="IPR023214">
    <property type="entry name" value="HAD_sf"/>
</dbReference>
<dbReference type="GO" id="GO:0016787">
    <property type="term" value="F:hydrolase activity"/>
    <property type="evidence" value="ECO:0007669"/>
    <property type="project" value="UniProtKB-KW"/>
</dbReference>
<dbReference type="PANTHER" id="PTHR43344">
    <property type="entry name" value="PHOSPHOSERINE PHOSPHATASE"/>
    <property type="match status" value="1"/>
</dbReference>
<dbReference type="Gene3D" id="3.40.50.1000">
    <property type="entry name" value="HAD superfamily/HAD-like"/>
    <property type="match status" value="1"/>
</dbReference>
<dbReference type="AlphaFoldDB" id="A0A1G9JAJ7"/>
<dbReference type="InterPro" id="IPR006385">
    <property type="entry name" value="HAD_hydro_SerB1"/>
</dbReference>
<dbReference type="PANTHER" id="PTHR43344:SF15">
    <property type="entry name" value="PHOSPHOSERINE PHOSPHATASE SERB1"/>
    <property type="match status" value="1"/>
</dbReference>
<dbReference type="NCBIfam" id="TIGR01488">
    <property type="entry name" value="HAD-SF-IB"/>
    <property type="match status" value="1"/>
</dbReference>
<protein>
    <submittedName>
        <fullName evidence="4">HAD-superfamily subfamily IB hydrolase, TIGR01490</fullName>
    </submittedName>
</protein>
<dbReference type="InterPro" id="IPR050582">
    <property type="entry name" value="HAD-like_SerB"/>
</dbReference>
<accession>A0A1G9JAJ7</accession>
<dbReference type="EMBL" id="FNGF01000005">
    <property type="protein sequence ID" value="SDL34236.1"/>
    <property type="molecule type" value="Genomic_DNA"/>
</dbReference>
<sequence>MSEIEASSSASATPRPSAARGGGVARTQSNAHSVVVEPAAPGEDELAHSPSAAFFDVDNTLMHGASTYYLARALARHGVLSGRDILGFAWKQARFKFQGVEHHGHISSIKSSALELVAGYPVDEMRALCEEVVDRDISPRILAPVRRLAERHLETGQEVWLVTASPVELAGVLATRLGLTGALGTIAEIENGCYTGRLVGDLMHGPAKADGIAQLAAERGLDLELCTAYSDSANDLPMLRKVGRAIAVNPDTRLARQARHHGWPVLDYRRGRRAAKLALPAATAAGVGAGLLYLYKSRERD</sequence>
<evidence type="ECO:0000256" key="1">
    <source>
        <dbReference type="ARBA" id="ARBA00009184"/>
    </source>
</evidence>
<keyword evidence="3" id="KW-0472">Membrane</keyword>
<evidence type="ECO:0000313" key="5">
    <source>
        <dbReference type="Proteomes" id="UP000198662"/>
    </source>
</evidence>
<evidence type="ECO:0000256" key="3">
    <source>
        <dbReference type="SAM" id="Phobius"/>
    </source>
</evidence>
<feature type="region of interest" description="Disordered" evidence="2">
    <location>
        <begin position="1"/>
        <end position="30"/>
    </location>
</feature>
<proteinExistence type="inferred from homology"/>
<organism evidence="4 5">
    <name type="scientific">Glycomyces sambucus</name>
    <dbReference type="NCBI Taxonomy" id="380244"/>
    <lineage>
        <taxon>Bacteria</taxon>
        <taxon>Bacillati</taxon>
        <taxon>Actinomycetota</taxon>
        <taxon>Actinomycetes</taxon>
        <taxon>Glycomycetales</taxon>
        <taxon>Glycomycetaceae</taxon>
        <taxon>Glycomyces</taxon>
    </lineage>
</organism>
<dbReference type="InterPro" id="IPR036412">
    <property type="entry name" value="HAD-like_sf"/>
</dbReference>
<keyword evidence="3" id="KW-0812">Transmembrane</keyword>
<keyword evidence="3" id="KW-1133">Transmembrane helix</keyword>
<dbReference type="NCBIfam" id="TIGR01490">
    <property type="entry name" value="HAD-SF-IB-hyp1"/>
    <property type="match status" value="1"/>
</dbReference>
<feature type="transmembrane region" description="Helical" evidence="3">
    <location>
        <begin position="277"/>
        <end position="295"/>
    </location>
</feature>
<dbReference type="SUPFAM" id="SSF56784">
    <property type="entry name" value="HAD-like"/>
    <property type="match status" value="1"/>
</dbReference>
<dbReference type="Gene3D" id="1.20.1440.100">
    <property type="entry name" value="SG protein - dephosphorylation function"/>
    <property type="match status" value="1"/>
</dbReference>
<dbReference type="Pfam" id="PF12710">
    <property type="entry name" value="HAD"/>
    <property type="match status" value="1"/>
</dbReference>
<keyword evidence="5" id="KW-1185">Reference proteome</keyword>
<feature type="compositionally biased region" description="Low complexity" evidence="2">
    <location>
        <begin position="1"/>
        <end position="19"/>
    </location>
</feature>
<dbReference type="CDD" id="cd02612">
    <property type="entry name" value="HAD_PGPPase"/>
    <property type="match status" value="1"/>
</dbReference>
<keyword evidence="4" id="KW-0378">Hydrolase</keyword>
<reference evidence="5" key="1">
    <citation type="submission" date="2016-10" db="EMBL/GenBank/DDBJ databases">
        <authorList>
            <person name="Varghese N."/>
            <person name="Submissions S."/>
        </authorList>
    </citation>
    <scope>NUCLEOTIDE SEQUENCE [LARGE SCALE GENOMIC DNA]</scope>
    <source>
        <strain evidence="5">CGMCC 4.3147</strain>
    </source>
</reference>
<evidence type="ECO:0000313" key="4">
    <source>
        <dbReference type="EMBL" id="SDL34236.1"/>
    </source>
</evidence>
<dbReference type="STRING" id="380244.SAMN05216298_3512"/>
<dbReference type="RefSeq" id="WP_218126538.1">
    <property type="nucleotide sequence ID" value="NZ_FNGF01000005.1"/>
</dbReference>
<name>A0A1G9JAJ7_9ACTN</name>
<dbReference type="Proteomes" id="UP000198662">
    <property type="component" value="Unassembled WGS sequence"/>
</dbReference>
<gene>
    <name evidence="4" type="ORF">SAMN05216298_3512</name>
</gene>
<evidence type="ECO:0000256" key="2">
    <source>
        <dbReference type="SAM" id="MobiDB-lite"/>
    </source>
</evidence>
<comment type="similarity">
    <text evidence="1">Belongs to the HAD-like hydrolase superfamily. SerB family.</text>
</comment>